<evidence type="ECO:0000313" key="2">
    <source>
        <dbReference type="EMBL" id="MST34206.1"/>
    </source>
</evidence>
<name>A0ABW9QXD6_9ACTN</name>
<evidence type="ECO:0000313" key="3">
    <source>
        <dbReference type="Proteomes" id="UP000437736"/>
    </source>
</evidence>
<keyword evidence="3" id="KW-1185">Reference proteome</keyword>
<feature type="transmembrane region" description="Helical" evidence="1">
    <location>
        <begin position="29"/>
        <end position="48"/>
    </location>
</feature>
<organism evidence="2 3">
    <name type="scientific">Acidiferrimicrobium australe</name>
    <dbReference type="NCBI Taxonomy" id="2664430"/>
    <lineage>
        <taxon>Bacteria</taxon>
        <taxon>Bacillati</taxon>
        <taxon>Actinomycetota</taxon>
        <taxon>Acidimicrobiia</taxon>
        <taxon>Acidimicrobiales</taxon>
        <taxon>Acidimicrobiaceae</taxon>
        <taxon>Acidiferrimicrobium</taxon>
    </lineage>
</organism>
<evidence type="ECO:0000256" key="1">
    <source>
        <dbReference type="SAM" id="Phobius"/>
    </source>
</evidence>
<reference evidence="2 3" key="1">
    <citation type="submission" date="2019-11" db="EMBL/GenBank/DDBJ databases">
        <title>Acidiferrimicrobium australis gen. nov., sp. nov., an acidophilic and obligately heterotrophic, member of the Actinobacteria that catalyses dissimilatory oxido- reduction of iron isolated from metal-rich acidic water in Chile.</title>
        <authorList>
            <person name="Gonzalez D."/>
            <person name="Huber K."/>
            <person name="Hedrich S."/>
            <person name="Rojas-Villalobos C."/>
            <person name="Quatrini R."/>
            <person name="Dinamarca M.A."/>
            <person name="Schwarz A."/>
            <person name="Canales C."/>
            <person name="Nancucheo I."/>
        </authorList>
    </citation>
    <scope>NUCLEOTIDE SEQUENCE [LARGE SCALE GENOMIC DNA]</scope>
    <source>
        <strain evidence="2 3">USS-CCA1</strain>
    </source>
</reference>
<dbReference type="EMBL" id="WJHE01000897">
    <property type="protein sequence ID" value="MST34206.1"/>
    <property type="molecule type" value="Genomic_DNA"/>
</dbReference>
<dbReference type="Proteomes" id="UP000437736">
    <property type="component" value="Unassembled WGS sequence"/>
</dbReference>
<keyword evidence="1" id="KW-0472">Membrane</keyword>
<sequence length="98" mass="10999">MTSSAMTSTEADAQYDPPLHVGWFSRKGLLLHLTMLFVVAGCTAATWWQLDRALAGNGLSWAYTFEWPCFAVFAIVLWWKILHDPVEDDGSEPAPRAR</sequence>
<gene>
    <name evidence="2" type="ORF">GHK86_15940</name>
</gene>
<comment type="caution">
    <text evidence="2">The sequence shown here is derived from an EMBL/GenBank/DDBJ whole genome shotgun (WGS) entry which is preliminary data.</text>
</comment>
<protein>
    <submittedName>
        <fullName evidence="2">Uncharacterized protein</fullName>
    </submittedName>
</protein>
<keyword evidence="1" id="KW-1133">Transmembrane helix</keyword>
<proteinExistence type="predicted"/>
<feature type="transmembrane region" description="Helical" evidence="1">
    <location>
        <begin position="60"/>
        <end position="79"/>
    </location>
</feature>
<keyword evidence="1" id="KW-0812">Transmembrane</keyword>
<accession>A0ABW9QXD6</accession>
<feature type="non-terminal residue" evidence="2">
    <location>
        <position position="98"/>
    </location>
</feature>